<feature type="signal peptide" evidence="2">
    <location>
        <begin position="1"/>
        <end position="18"/>
    </location>
</feature>
<organism evidence="3 4">
    <name type="scientific">Streptomyces flavochromogenes</name>
    <dbReference type="NCBI Taxonomy" id="68199"/>
    <lineage>
        <taxon>Bacteria</taxon>
        <taxon>Bacillati</taxon>
        <taxon>Actinomycetota</taxon>
        <taxon>Actinomycetes</taxon>
        <taxon>Kitasatosporales</taxon>
        <taxon>Streptomycetaceae</taxon>
        <taxon>Streptomyces</taxon>
    </lineage>
</organism>
<protein>
    <submittedName>
        <fullName evidence="3">Uncharacterized protein</fullName>
    </submittedName>
</protein>
<proteinExistence type="predicted"/>
<reference evidence="3 4" key="1">
    <citation type="submission" date="2024-10" db="EMBL/GenBank/DDBJ databases">
        <title>The Natural Products Discovery Center: Release of the First 8490 Sequenced Strains for Exploring Actinobacteria Biosynthetic Diversity.</title>
        <authorList>
            <person name="Kalkreuter E."/>
            <person name="Kautsar S.A."/>
            <person name="Yang D."/>
            <person name="Bader C.D."/>
            <person name="Teijaro C.N."/>
            <person name="Fluegel L."/>
            <person name="Davis C.M."/>
            <person name="Simpson J.R."/>
            <person name="Lauterbach L."/>
            <person name="Steele A.D."/>
            <person name="Gui C."/>
            <person name="Meng S."/>
            <person name="Li G."/>
            <person name="Viehrig K."/>
            <person name="Ye F."/>
            <person name="Su P."/>
            <person name="Kiefer A.F."/>
            <person name="Nichols A."/>
            <person name="Cepeda A.J."/>
            <person name="Yan W."/>
            <person name="Fan B."/>
            <person name="Jiang Y."/>
            <person name="Adhikari A."/>
            <person name="Zheng C.-J."/>
            <person name="Schuster L."/>
            <person name="Cowan T.M."/>
            <person name="Smanski M.J."/>
            <person name="Chevrette M.G."/>
            <person name="De Carvalho L.P.S."/>
            <person name="Shen B."/>
        </authorList>
    </citation>
    <scope>NUCLEOTIDE SEQUENCE [LARGE SCALE GENOMIC DNA]</scope>
    <source>
        <strain evidence="3 4">NPDC012605</strain>
    </source>
</reference>
<comment type="caution">
    <text evidence="3">The sequence shown here is derived from an EMBL/GenBank/DDBJ whole genome shotgun (WGS) entry which is preliminary data.</text>
</comment>
<sequence length="193" mass="20698">MNRLALCVAATASATALAAGPAATADPSPGKHAESGRHHAAPKVASEPTRLARAILNTKGITYAKAHVGGTDKASLPRQNLVDVSNEHRAKTSPWGHKKGARVALDKRMLNGILKLNTKYHYKIEISELVGGRHSRTSKHYAGRAVDVAWINGRHVGKRADHRGLMKACRSLGATLVLGPGDKDHDTHVHCQW</sequence>
<dbReference type="RefSeq" id="WP_030326778.1">
    <property type="nucleotide sequence ID" value="NZ_JBIBDZ010000026.1"/>
</dbReference>
<accession>A0ABW6Y3Q8</accession>
<dbReference type="EMBL" id="JBIBDZ010000026">
    <property type="protein sequence ID" value="MFF5924368.1"/>
    <property type="molecule type" value="Genomic_DNA"/>
</dbReference>
<feature type="region of interest" description="Disordered" evidence="1">
    <location>
        <begin position="18"/>
        <end position="46"/>
    </location>
</feature>
<keyword evidence="4" id="KW-1185">Reference proteome</keyword>
<evidence type="ECO:0000256" key="1">
    <source>
        <dbReference type="SAM" id="MobiDB-lite"/>
    </source>
</evidence>
<evidence type="ECO:0000313" key="4">
    <source>
        <dbReference type="Proteomes" id="UP001602370"/>
    </source>
</evidence>
<evidence type="ECO:0000313" key="3">
    <source>
        <dbReference type="EMBL" id="MFF5924368.1"/>
    </source>
</evidence>
<dbReference type="Proteomes" id="UP001602370">
    <property type="component" value="Unassembled WGS sequence"/>
</dbReference>
<keyword evidence="2" id="KW-0732">Signal</keyword>
<gene>
    <name evidence="3" type="ORF">ACFY8C_39775</name>
</gene>
<name>A0ABW6Y3Q8_9ACTN</name>
<evidence type="ECO:0000256" key="2">
    <source>
        <dbReference type="SAM" id="SignalP"/>
    </source>
</evidence>
<feature type="chain" id="PRO_5046559462" evidence="2">
    <location>
        <begin position="19"/>
        <end position="193"/>
    </location>
</feature>